<dbReference type="Gene3D" id="1.20.1250.20">
    <property type="entry name" value="MFS general substrate transporter like domains"/>
    <property type="match status" value="1"/>
</dbReference>
<dbReference type="EMBL" id="JBBCAQ010000022">
    <property type="protein sequence ID" value="KAK7591248.1"/>
    <property type="molecule type" value="Genomic_DNA"/>
</dbReference>
<accession>A0AAN9TLI6</accession>
<evidence type="ECO:0000256" key="4">
    <source>
        <dbReference type="ARBA" id="ARBA00023136"/>
    </source>
</evidence>
<keyword evidence="8" id="KW-1185">Reference proteome</keyword>
<feature type="transmembrane region" description="Helical" evidence="5">
    <location>
        <begin position="431"/>
        <end position="451"/>
    </location>
</feature>
<protein>
    <recommendedName>
        <fullName evidence="6">Major facilitator superfamily (MFS) profile domain-containing protein</fullName>
    </recommendedName>
</protein>
<dbReference type="PANTHER" id="PTHR48021:SF1">
    <property type="entry name" value="GH07001P-RELATED"/>
    <property type="match status" value="1"/>
</dbReference>
<sequence length="466" mass="50885">MAVSGGETYNLACPKGRKPNSARKWGSVAALPSILGGFGDGYATLAITQMNLSTEEASWFSAVPGFSSLAGSVLLSILVDAIGRRNAILAGIATHISGWSLLAWDCNFKIIMVGRVLTGLTLGSLFYPGQVYTVECLTVYHKRLRSSLVSLSGITHSFGVFLVILLSYFFNYQIMSALAAIFSLLLFILIIALLPESPIWLHLQGRKDDAEKSLKKLGLDQSILNGLGTEILTYPGSFQKFTMSSWISNIKKLTRKDVYKPVFLLTIAFVISTLAGAQAVQNYQVDIVGPDPSSTKTDNQQQFSFAYKSSVVSGVLILVAHVCTTLILPIIGVRKVIIPSCLCLAACSIFLGYMIEEKENPKLFVWRILAVWMITFVYNFGIQTTNLTVLGDSFPADAKGFAGIPILGLAVASSVLVKVHPFLQADLDGHVFYIYAGMSFISALYMMGFFYETVGKSLEEINERYK</sequence>
<feature type="transmembrane region" description="Helical" evidence="5">
    <location>
        <begin position="59"/>
        <end position="79"/>
    </location>
</feature>
<reference evidence="7 8" key="1">
    <citation type="submission" date="2024-03" db="EMBL/GenBank/DDBJ databases">
        <title>Adaptation during the transition from Ophiocordyceps entomopathogen to insect associate is accompanied by gene loss and intensified selection.</title>
        <authorList>
            <person name="Ward C.M."/>
            <person name="Onetto C.A."/>
            <person name="Borneman A.R."/>
        </authorList>
    </citation>
    <scope>NUCLEOTIDE SEQUENCE [LARGE SCALE GENOMIC DNA]</scope>
    <source>
        <strain evidence="7">AWRI1</strain>
        <tissue evidence="7">Single Adult Female</tissue>
    </source>
</reference>
<feature type="transmembrane region" description="Helical" evidence="5">
    <location>
        <begin position="110"/>
        <end position="127"/>
    </location>
</feature>
<keyword evidence="2 5" id="KW-0812">Transmembrane</keyword>
<feature type="domain" description="Major facilitator superfamily (MFS) profile" evidence="6">
    <location>
        <begin position="1"/>
        <end position="454"/>
    </location>
</feature>
<comment type="subcellular location">
    <subcellularLocation>
        <location evidence="1">Membrane</location>
        <topology evidence="1">Multi-pass membrane protein</topology>
    </subcellularLocation>
</comment>
<feature type="transmembrane region" description="Helical" evidence="5">
    <location>
        <begin position="364"/>
        <end position="381"/>
    </location>
</feature>
<feature type="transmembrane region" description="Helical" evidence="5">
    <location>
        <begin position="25"/>
        <end position="47"/>
    </location>
</feature>
<evidence type="ECO:0000256" key="1">
    <source>
        <dbReference type="ARBA" id="ARBA00004141"/>
    </source>
</evidence>
<feature type="transmembrane region" description="Helical" evidence="5">
    <location>
        <begin position="337"/>
        <end position="355"/>
    </location>
</feature>
<dbReference type="InterPro" id="IPR050549">
    <property type="entry name" value="MFS_Trehalose_Transporter"/>
</dbReference>
<dbReference type="GO" id="GO:0022857">
    <property type="term" value="F:transmembrane transporter activity"/>
    <property type="evidence" value="ECO:0007669"/>
    <property type="project" value="InterPro"/>
</dbReference>
<feature type="transmembrane region" description="Helical" evidence="5">
    <location>
        <begin position="311"/>
        <end position="331"/>
    </location>
</feature>
<keyword evidence="3 5" id="KW-1133">Transmembrane helix</keyword>
<proteinExistence type="predicted"/>
<dbReference type="SUPFAM" id="SSF103473">
    <property type="entry name" value="MFS general substrate transporter"/>
    <property type="match status" value="1"/>
</dbReference>
<comment type="caution">
    <text evidence="7">The sequence shown here is derived from an EMBL/GenBank/DDBJ whole genome shotgun (WGS) entry which is preliminary data.</text>
</comment>
<dbReference type="InterPro" id="IPR005828">
    <property type="entry name" value="MFS_sugar_transport-like"/>
</dbReference>
<dbReference type="InterPro" id="IPR020846">
    <property type="entry name" value="MFS_dom"/>
</dbReference>
<dbReference type="PANTHER" id="PTHR48021">
    <property type="match status" value="1"/>
</dbReference>
<organism evidence="7 8">
    <name type="scientific">Parthenolecanium corni</name>
    <dbReference type="NCBI Taxonomy" id="536013"/>
    <lineage>
        <taxon>Eukaryota</taxon>
        <taxon>Metazoa</taxon>
        <taxon>Ecdysozoa</taxon>
        <taxon>Arthropoda</taxon>
        <taxon>Hexapoda</taxon>
        <taxon>Insecta</taxon>
        <taxon>Pterygota</taxon>
        <taxon>Neoptera</taxon>
        <taxon>Paraneoptera</taxon>
        <taxon>Hemiptera</taxon>
        <taxon>Sternorrhyncha</taxon>
        <taxon>Coccoidea</taxon>
        <taxon>Coccidae</taxon>
        <taxon>Parthenolecanium</taxon>
    </lineage>
</organism>
<gene>
    <name evidence="7" type="ORF">V9T40_002861</name>
</gene>
<dbReference type="InterPro" id="IPR005829">
    <property type="entry name" value="Sugar_transporter_CS"/>
</dbReference>
<dbReference type="Proteomes" id="UP001367676">
    <property type="component" value="Unassembled WGS sequence"/>
</dbReference>
<evidence type="ECO:0000256" key="5">
    <source>
        <dbReference type="SAM" id="Phobius"/>
    </source>
</evidence>
<feature type="transmembrane region" description="Helical" evidence="5">
    <location>
        <begin position="148"/>
        <end position="168"/>
    </location>
</feature>
<dbReference type="AlphaFoldDB" id="A0AAN9TLI6"/>
<evidence type="ECO:0000256" key="2">
    <source>
        <dbReference type="ARBA" id="ARBA00022692"/>
    </source>
</evidence>
<evidence type="ECO:0000259" key="6">
    <source>
        <dbReference type="PROSITE" id="PS50850"/>
    </source>
</evidence>
<dbReference type="Pfam" id="PF00083">
    <property type="entry name" value="Sugar_tr"/>
    <property type="match status" value="1"/>
</dbReference>
<evidence type="ECO:0000313" key="8">
    <source>
        <dbReference type="Proteomes" id="UP001367676"/>
    </source>
</evidence>
<feature type="transmembrane region" description="Helical" evidence="5">
    <location>
        <begin position="174"/>
        <end position="194"/>
    </location>
</feature>
<evidence type="ECO:0000256" key="3">
    <source>
        <dbReference type="ARBA" id="ARBA00022989"/>
    </source>
</evidence>
<dbReference type="InterPro" id="IPR036259">
    <property type="entry name" value="MFS_trans_sf"/>
</dbReference>
<keyword evidence="4 5" id="KW-0472">Membrane</keyword>
<dbReference type="PROSITE" id="PS50850">
    <property type="entry name" value="MFS"/>
    <property type="match status" value="1"/>
</dbReference>
<dbReference type="PROSITE" id="PS00216">
    <property type="entry name" value="SUGAR_TRANSPORT_1"/>
    <property type="match status" value="1"/>
</dbReference>
<dbReference type="PROSITE" id="PS00217">
    <property type="entry name" value="SUGAR_TRANSPORT_2"/>
    <property type="match status" value="1"/>
</dbReference>
<evidence type="ECO:0000313" key="7">
    <source>
        <dbReference type="EMBL" id="KAK7591248.1"/>
    </source>
</evidence>
<feature type="transmembrane region" description="Helical" evidence="5">
    <location>
        <begin position="401"/>
        <end position="419"/>
    </location>
</feature>
<dbReference type="GO" id="GO:0016020">
    <property type="term" value="C:membrane"/>
    <property type="evidence" value="ECO:0007669"/>
    <property type="project" value="UniProtKB-SubCell"/>
</dbReference>
<name>A0AAN9TLI6_9HEMI</name>